<feature type="transmembrane region" description="Helical" evidence="10">
    <location>
        <begin position="613"/>
        <end position="633"/>
    </location>
</feature>
<organism evidence="13">
    <name type="scientific">Oceanithermus profundus</name>
    <dbReference type="NCBI Taxonomy" id="187137"/>
    <lineage>
        <taxon>Bacteria</taxon>
        <taxon>Thermotogati</taxon>
        <taxon>Deinococcota</taxon>
        <taxon>Deinococci</taxon>
        <taxon>Thermales</taxon>
        <taxon>Thermaceae</taxon>
        <taxon>Oceanithermus</taxon>
    </lineage>
</organism>
<evidence type="ECO:0000256" key="5">
    <source>
        <dbReference type="ARBA" id="ARBA00022692"/>
    </source>
</evidence>
<evidence type="ECO:0000313" key="13">
    <source>
        <dbReference type="EMBL" id="HGY08769.1"/>
    </source>
</evidence>
<evidence type="ECO:0000256" key="8">
    <source>
        <dbReference type="ARBA" id="ARBA00023136"/>
    </source>
</evidence>
<proteinExistence type="inferred from homology"/>
<comment type="function">
    <text evidence="9">Required for the biogenesis of c-type cytochromes. Possible subunit of a heme lyase.</text>
</comment>
<evidence type="ECO:0000259" key="11">
    <source>
        <dbReference type="Pfam" id="PF01578"/>
    </source>
</evidence>
<feature type="transmembrane region" description="Helical" evidence="10">
    <location>
        <begin position="494"/>
        <end position="513"/>
    </location>
</feature>
<evidence type="ECO:0000256" key="2">
    <source>
        <dbReference type="ARBA" id="ARBA00009186"/>
    </source>
</evidence>
<dbReference type="Pfam" id="PF01578">
    <property type="entry name" value="Cytochrom_C_asm"/>
    <property type="match status" value="1"/>
</dbReference>
<keyword evidence="6" id="KW-0201">Cytochrome c-type biogenesis</keyword>
<dbReference type="Pfam" id="PF16327">
    <property type="entry name" value="CcmF_C"/>
    <property type="match status" value="1"/>
</dbReference>
<gene>
    <name evidence="13" type="ORF">ENK37_01760</name>
</gene>
<dbReference type="EMBL" id="DRPZ01000049">
    <property type="protein sequence ID" value="HGY08769.1"/>
    <property type="molecule type" value="Genomic_DNA"/>
</dbReference>
<evidence type="ECO:0000256" key="6">
    <source>
        <dbReference type="ARBA" id="ARBA00022748"/>
    </source>
</evidence>
<evidence type="ECO:0000256" key="10">
    <source>
        <dbReference type="SAM" id="Phobius"/>
    </source>
</evidence>
<dbReference type="InterPro" id="IPR032523">
    <property type="entry name" value="CcmF_C"/>
</dbReference>
<dbReference type="PANTHER" id="PTHR43653">
    <property type="entry name" value="CYTOCHROME C ASSEMBLY PROTEIN-RELATED"/>
    <property type="match status" value="1"/>
</dbReference>
<dbReference type="InterPro" id="IPR002541">
    <property type="entry name" value="Cyt_c_assembly"/>
</dbReference>
<evidence type="ECO:0000259" key="12">
    <source>
        <dbReference type="Pfam" id="PF16327"/>
    </source>
</evidence>
<dbReference type="Proteomes" id="UP000885759">
    <property type="component" value="Unassembled WGS sequence"/>
</dbReference>
<dbReference type="GO" id="GO:0016829">
    <property type="term" value="F:lyase activity"/>
    <property type="evidence" value="ECO:0007669"/>
    <property type="project" value="UniProtKB-KW"/>
</dbReference>
<feature type="transmembrane region" description="Helical" evidence="10">
    <location>
        <begin position="43"/>
        <end position="63"/>
    </location>
</feature>
<keyword evidence="4" id="KW-0997">Cell inner membrane</keyword>
<dbReference type="InterPro" id="IPR003567">
    <property type="entry name" value="Cyt_c_biogenesis"/>
</dbReference>
<feature type="transmembrane region" description="Helical" evidence="10">
    <location>
        <begin position="208"/>
        <end position="227"/>
    </location>
</feature>
<feature type="transmembrane region" description="Helical" evidence="10">
    <location>
        <begin position="6"/>
        <end position="31"/>
    </location>
</feature>
<feature type="domain" description="Cytochrome c-type biogenesis protein CcmF C-terminal" evidence="12">
    <location>
        <begin position="313"/>
        <end position="632"/>
    </location>
</feature>
<evidence type="ECO:0000256" key="1">
    <source>
        <dbReference type="ARBA" id="ARBA00004429"/>
    </source>
</evidence>
<feature type="transmembrane region" description="Helical" evidence="10">
    <location>
        <begin position="308"/>
        <end position="327"/>
    </location>
</feature>
<evidence type="ECO:0000256" key="7">
    <source>
        <dbReference type="ARBA" id="ARBA00022989"/>
    </source>
</evidence>
<keyword evidence="13" id="KW-0456">Lyase</keyword>
<comment type="similarity">
    <text evidence="2">Belongs to the CcmF/CycK/Ccl1/NrfE/CcsA family.</text>
</comment>
<feature type="transmembrane region" description="Helical" evidence="10">
    <location>
        <begin position="450"/>
        <end position="468"/>
    </location>
</feature>
<dbReference type="GO" id="GO:0015232">
    <property type="term" value="F:heme transmembrane transporter activity"/>
    <property type="evidence" value="ECO:0007669"/>
    <property type="project" value="InterPro"/>
</dbReference>
<dbReference type="GO" id="GO:0005886">
    <property type="term" value="C:plasma membrane"/>
    <property type="evidence" value="ECO:0007669"/>
    <property type="project" value="UniProtKB-SubCell"/>
</dbReference>
<comment type="subcellular location">
    <subcellularLocation>
        <location evidence="1">Cell inner membrane</location>
        <topology evidence="1">Multi-pass membrane protein</topology>
    </subcellularLocation>
</comment>
<dbReference type="GO" id="GO:0017004">
    <property type="term" value="P:cytochrome complex assembly"/>
    <property type="evidence" value="ECO:0007669"/>
    <property type="project" value="UniProtKB-KW"/>
</dbReference>
<feature type="transmembrane region" description="Helical" evidence="10">
    <location>
        <begin position="421"/>
        <end position="444"/>
    </location>
</feature>
<feature type="transmembrane region" description="Helical" evidence="10">
    <location>
        <begin position="247"/>
        <end position="263"/>
    </location>
</feature>
<evidence type="ECO:0000256" key="4">
    <source>
        <dbReference type="ARBA" id="ARBA00022519"/>
    </source>
</evidence>
<sequence>MTPGMLGQLGLMLAVFFSVAGLVSVVAAWVLRDARYVRVARRAALLAFLGTLVAFGALEWALLTDDFSILYTARNHTTASPTWVKFATLWAALEGSILLWALLQTLYTWLAGLRMRDYWTSPVALGTLFAVQLFFLVNVLFVINPFTPVPNPPADGPGPNPLLQNHWMMAVHPILMYLGFVGLSVPFAHAIAAMVTRRYQTWVSETKWWLIFAWGFLTAAIFAGGWWSYEVLGWGGYWAWDPVENASFIPWLLATAFVHTAMVQERRSLFRSWNFALVTLAFAATVFGTFLTRSGVIESVHAFAGGPVGPIFLGFLLVILTTGFALLGRVSSEVRDAGSVRLWSREGLLLLGALVFVVMAFVVILGTLFPLLVEAFSGDKVSVGAPFFNQLFVPLGYAMLALMALGPVLPWRRAEPETLRALAAMAVALVLGTGVGLALGWTLWVSLTAGLFLFNLVALAWLVASPIARKARVLGGVRTGVGALAWSRRRYGGYLVHFAVALTALAIAFSQSYRLDVQKTLEIGESWQVAGRTITVHALRAVEESHRYSVIADVEVSGLGLLHPRLNYYRTSRTPFASPAVAYTLGKDYYLVLQAFDQKDSEWVTLRLVVTPLVLWLWASAVLMVLGTAMILWPSTRRVQVGRTPEVEA</sequence>
<evidence type="ECO:0000256" key="3">
    <source>
        <dbReference type="ARBA" id="ARBA00022475"/>
    </source>
</evidence>
<evidence type="ECO:0000256" key="9">
    <source>
        <dbReference type="ARBA" id="ARBA00037230"/>
    </source>
</evidence>
<name>A0A7C4V5T5_9DEIN</name>
<dbReference type="PRINTS" id="PR01411">
    <property type="entry name" value="CCMFBIOGNSIS"/>
</dbReference>
<keyword evidence="7 10" id="KW-1133">Transmembrane helix</keyword>
<accession>A0A7C4V5T5</accession>
<dbReference type="InterPro" id="IPR003568">
    <property type="entry name" value="Cyt_c_biogenesis_CcmF"/>
</dbReference>
<feature type="transmembrane region" description="Helical" evidence="10">
    <location>
        <begin position="348"/>
        <end position="371"/>
    </location>
</feature>
<dbReference type="PRINTS" id="PR01410">
    <property type="entry name" value="CCBIOGENESIS"/>
</dbReference>
<keyword evidence="3" id="KW-1003">Cell membrane</keyword>
<feature type="domain" description="Cytochrome c assembly protein" evidence="11">
    <location>
        <begin position="90"/>
        <end position="294"/>
    </location>
</feature>
<feature type="transmembrane region" description="Helical" evidence="10">
    <location>
        <begin position="83"/>
        <end position="103"/>
    </location>
</feature>
<reference evidence="13" key="1">
    <citation type="journal article" date="2020" name="mSystems">
        <title>Genome- and Community-Level Interaction Insights into Carbon Utilization and Element Cycling Functions of Hydrothermarchaeota in Hydrothermal Sediment.</title>
        <authorList>
            <person name="Zhou Z."/>
            <person name="Liu Y."/>
            <person name="Xu W."/>
            <person name="Pan J."/>
            <person name="Luo Z.H."/>
            <person name="Li M."/>
        </authorList>
    </citation>
    <scope>NUCLEOTIDE SEQUENCE [LARGE SCALE GENOMIC DNA]</scope>
    <source>
        <strain evidence="13">HyVt-570</strain>
    </source>
</reference>
<feature type="transmembrane region" description="Helical" evidence="10">
    <location>
        <begin position="275"/>
        <end position="296"/>
    </location>
</feature>
<keyword evidence="8 10" id="KW-0472">Membrane</keyword>
<dbReference type="PANTHER" id="PTHR43653:SF1">
    <property type="entry name" value="CYTOCHROME C-TYPE BIOGENESIS PROTEIN CCMF"/>
    <property type="match status" value="1"/>
</dbReference>
<feature type="transmembrane region" description="Helical" evidence="10">
    <location>
        <begin position="123"/>
        <end position="143"/>
    </location>
</feature>
<comment type="caution">
    <text evidence="13">The sequence shown here is derived from an EMBL/GenBank/DDBJ whole genome shotgun (WGS) entry which is preliminary data.</text>
</comment>
<feature type="transmembrane region" description="Helical" evidence="10">
    <location>
        <begin position="391"/>
        <end position="409"/>
    </location>
</feature>
<dbReference type="GO" id="GO:0020037">
    <property type="term" value="F:heme binding"/>
    <property type="evidence" value="ECO:0007669"/>
    <property type="project" value="InterPro"/>
</dbReference>
<dbReference type="AlphaFoldDB" id="A0A7C4V5T5"/>
<protein>
    <submittedName>
        <fullName evidence="13">Heme lyase CcmF/NrfE family subunit</fullName>
    </submittedName>
</protein>
<feature type="transmembrane region" description="Helical" evidence="10">
    <location>
        <begin position="174"/>
        <end position="196"/>
    </location>
</feature>
<keyword evidence="5 10" id="KW-0812">Transmembrane</keyword>